<dbReference type="InterPro" id="IPR007168">
    <property type="entry name" value="Phageshock_PspC_N"/>
</dbReference>
<keyword evidence="5 7" id="KW-0472">Membrane</keyword>
<dbReference type="PANTHER" id="PTHR33885:SF3">
    <property type="entry name" value="PHAGE SHOCK PROTEIN C"/>
    <property type="match status" value="1"/>
</dbReference>
<reference evidence="9" key="1">
    <citation type="journal article" date="2020" name="mSystems">
        <title>Genome- and Community-Level Interaction Insights into Carbon Utilization and Element Cycling Functions of Hydrothermarchaeota in Hydrothermal Sediment.</title>
        <authorList>
            <person name="Zhou Z."/>
            <person name="Liu Y."/>
            <person name="Xu W."/>
            <person name="Pan J."/>
            <person name="Luo Z.H."/>
            <person name="Li M."/>
        </authorList>
    </citation>
    <scope>NUCLEOTIDE SEQUENCE [LARGE SCALE GENOMIC DNA]</scope>
    <source>
        <strain evidence="9">HyVt-80</strain>
    </source>
</reference>
<feature type="transmembrane region" description="Helical" evidence="7">
    <location>
        <begin position="91"/>
        <end position="108"/>
    </location>
</feature>
<dbReference type="EMBL" id="DRTH01000244">
    <property type="protein sequence ID" value="HHF08918.1"/>
    <property type="molecule type" value="Genomic_DNA"/>
</dbReference>
<evidence type="ECO:0000256" key="6">
    <source>
        <dbReference type="SAM" id="MobiDB-lite"/>
    </source>
</evidence>
<dbReference type="InterPro" id="IPR052027">
    <property type="entry name" value="PspC"/>
</dbReference>
<keyword evidence="2" id="KW-1003">Cell membrane</keyword>
<dbReference type="PANTHER" id="PTHR33885">
    <property type="entry name" value="PHAGE SHOCK PROTEIN C"/>
    <property type="match status" value="1"/>
</dbReference>
<feature type="transmembrane region" description="Helical" evidence="7">
    <location>
        <begin position="34"/>
        <end position="57"/>
    </location>
</feature>
<comment type="caution">
    <text evidence="9">The sequence shown here is derived from an EMBL/GenBank/DDBJ whole genome shotgun (WGS) entry which is preliminary data.</text>
</comment>
<evidence type="ECO:0000313" key="9">
    <source>
        <dbReference type="EMBL" id="HHF08918.1"/>
    </source>
</evidence>
<dbReference type="GO" id="GO:0005886">
    <property type="term" value="C:plasma membrane"/>
    <property type="evidence" value="ECO:0007669"/>
    <property type="project" value="UniProtKB-SubCell"/>
</dbReference>
<feature type="region of interest" description="Disordered" evidence="6">
    <location>
        <begin position="61"/>
        <end position="86"/>
    </location>
</feature>
<feature type="compositionally biased region" description="Acidic residues" evidence="6">
    <location>
        <begin position="63"/>
        <end position="73"/>
    </location>
</feature>
<keyword evidence="4 7" id="KW-1133">Transmembrane helix</keyword>
<dbReference type="Pfam" id="PF04024">
    <property type="entry name" value="PspC"/>
    <property type="match status" value="1"/>
</dbReference>
<protein>
    <submittedName>
        <fullName evidence="9">PspC domain-containing protein</fullName>
    </submittedName>
</protein>
<accession>A0A7C5DYD0</accession>
<keyword evidence="3 7" id="KW-0812">Transmembrane</keyword>
<organism evidence="9">
    <name type="scientific">Kosmotoga arenicorallina</name>
    <dbReference type="NCBI Taxonomy" id="688066"/>
    <lineage>
        <taxon>Bacteria</taxon>
        <taxon>Thermotogati</taxon>
        <taxon>Thermotogota</taxon>
        <taxon>Thermotogae</taxon>
        <taxon>Kosmotogales</taxon>
        <taxon>Kosmotogaceae</taxon>
        <taxon>Kosmotoga</taxon>
    </lineage>
</organism>
<evidence type="ECO:0000256" key="2">
    <source>
        <dbReference type="ARBA" id="ARBA00022475"/>
    </source>
</evidence>
<evidence type="ECO:0000259" key="8">
    <source>
        <dbReference type="Pfam" id="PF04024"/>
    </source>
</evidence>
<sequence>MMKKLYKSRKNKVIDGVCGGLAEYLEVDATVVRLLWALTAFVWGVGILLYILAMIIVPREPVSDEESEKEEPFEEKSPNTRGKTWNAESGGKLLIAIVVIVIGLFLLLPGTFSVFFWKFMLGLMLIAGGGYIILKSLRKE</sequence>
<evidence type="ECO:0000256" key="5">
    <source>
        <dbReference type="ARBA" id="ARBA00023136"/>
    </source>
</evidence>
<comment type="subcellular location">
    <subcellularLocation>
        <location evidence="1">Cell membrane</location>
        <topology evidence="1">Single-pass membrane protein</topology>
    </subcellularLocation>
</comment>
<name>A0A7C5DYD0_9BACT</name>
<evidence type="ECO:0000256" key="1">
    <source>
        <dbReference type="ARBA" id="ARBA00004162"/>
    </source>
</evidence>
<gene>
    <name evidence="9" type="ORF">ENL26_04055</name>
</gene>
<dbReference type="AlphaFoldDB" id="A0A7C5DYD0"/>
<evidence type="ECO:0000256" key="4">
    <source>
        <dbReference type="ARBA" id="ARBA00022989"/>
    </source>
</evidence>
<feature type="domain" description="Phage shock protein PspC N-terminal" evidence="8">
    <location>
        <begin position="3"/>
        <end position="60"/>
    </location>
</feature>
<evidence type="ECO:0000256" key="3">
    <source>
        <dbReference type="ARBA" id="ARBA00022692"/>
    </source>
</evidence>
<evidence type="ECO:0000256" key="7">
    <source>
        <dbReference type="SAM" id="Phobius"/>
    </source>
</evidence>
<proteinExistence type="predicted"/>
<dbReference type="Proteomes" id="UP000886129">
    <property type="component" value="Unassembled WGS sequence"/>
</dbReference>